<dbReference type="PANTHER" id="PTHR48413:SF1">
    <property type="entry name" value="PROTEIN HEAT-STRESS-ASSOCIATED 32"/>
    <property type="match status" value="1"/>
</dbReference>
<dbReference type="GeneID" id="36284188"/>
<sequence>MPSLLAIPRLPTRLALSRASSLPLSARAFSSSSVVTQRAKTLLEDKDQGLGFIRSNPRAPKPRKLGLTEMRGPYYSAYGTRHLEDVFETMGTHVDGLKFAGGSFAVMPEGRVREMIEVAHRNGVYVSTGGFIEHILTHADVHSVVDRYLEQCKDLGFDVVELSSGFLSFPPDDWLRLVEKVQKHGLKPKPELGIQFGAGGDTEASALEKTGTSDPAKLVEMGRKFLAAGVEVMMIESEGITENVRTWRTDVIQKILRDLPMETVMFEAAEPKAFNCPTCRARIWKSEFEAYNDLSYAQAFNLNERRSRREPCNCPLEQRPRDSYYDVGENLLFDDRAEELIMHGPLVEKIQLPKKKPDRIFGLKKTKDFAKILDIEGRDNDEDSRCSPFKDCNDPLLFPFLDNRSQA</sequence>
<comment type="similarity">
    <text evidence="1">Belongs to the phosphosulfolactate synthase family.</text>
</comment>
<dbReference type="eggNOG" id="ENOG502QURZ">
    <property type="taxonomic scope" value="Eukaryota"/>
</dbReference>
<dbReference type="SUPFAM" id="SSF102110">
    <property type="entry name" value="(2r)-phospho-3-sulfolactate synthase ComA"/>
    <property type="match status" value="1"/>
</dbReference>
<dbReference type="AlphaFoldDB" id="A0A177AM86"/>
<dbReference type="VEuPathDB" id="FungiDB:GMDG_00419"/>
<dbReference type="RefSeq" id="XP_024327556.1">
    <property type="nucleotide sequence ID" value="XM_024464781.1"/>
</dbReference>
<evidence type="ECO:0000313" key="2">
    <source>
        <dbReference type="EMBL" id="OAF62284.1"/>
    </source>
</evidence>
<name>A0A177AM86_9PEZI</name>
<dbReference type="Pfam" id="PF02679">
    <property type="entry name" value="ComA"/>
    <property type="match status" value="1"/>
</dbReference>
<evidence type="ECO:0000256" key="1">
    <source>
        <dbReference type="ARBA" id="ARBA00010424"/>
    </source>
</evidence>
<dbReference type="InterPro" id="IPR003830">
    <property type="entry name" value="ComA_synth"/>
</dbReference>
<gene>
    <name evidence="2" type="ORF">VC83_01096</name>
</gene>
<protein>
    <recommendedName>
        <fullName evidence="3">Phosphosulfolactate synthase</fullName>
    </recommendedName>
</protein>
<reference evidence="2" key="1">
    <citation type="submission" date="2016-03" db="EMBL/GenBank/DDBJ databases">
        <title>Updated assembly of Pseudogymnoascus destructans, the fungus causing white-nose syndrome of bats.</title>
        <authorList>
            <person name="Palmer J.M."/>
            <person name="Drees K.P."/>
            <person name="Foster J.T."/>
            <person name="Lindner D.L."/>
        </authorList>
    </citation>
    <scope>NUCLEOTIDE SEQUENCE [LARGE SCALE GENOMIC DNA]</scope>
    <source>
        <strain evidence="2">20631-21</strain>
    </source>
</reference>
<dbReference type="InterPro" id="IPR013785">
    <property type="entry name" value="Aldolase_TIM"/>
</dbReference>
<accession>A0A177AM86</accession>
<dbReference type="VEuPathDB" id="FungiDB:GMDG_00418"/>
<dbReference type="PANTHER" id="PTHR48413">
    <property type="match status" value="1"/>
</dbReference>
<dbReference type="Gene3D" id="3.20.20.70">
    <property type="entry name" value="Aldolase class I"/>
    <property type="match status" value="1"/>
</dbReference>
<dbReference type="Proteomes" id="UP000077154">
    <property type="component" value="Unassembled WGS sequence"/>
</dbReference>
<organism evidence="2">
    <name type="scientific">Pseudogymnoascus destructans</name>
    <dbReference type="NCBI Taxonomy" id="655981"/>
    <lineage>
        <taxon>Eukaryota</taxon>
        <taxon>Fungi</taxon>
        <taxon>Dikarya</taxon>
        <taxon>Ascomycota</taxon>
        <taxon>Pezizomycotina</taxon>
        <taxon>Leotiomycetes</taxon>
        <taxon>Thelebolales</taxon>
        <taxon>Thelebolaceae</taxon>
        <taxon>Pseudogymnoascus</taxon>
    </lineage>
</organism>
<proteinExistence type="inferred from homology"/>
<dbReference type="EMBL" id="KV441387">
    <property type="protein sequence ID" value="OAF62284.1"/>
    <property type="molecule type" value="Genomic_DNA"/>
</dbReference>
<evidence type="ECO:0008006" key="3">
    <source>
        <dbReference type="Google" id="ProtNLM"/>
    </source>
</evidence>
<dbReference type="InterPro" id="IPR036112">
    <property type="entry name" value="ComA_synth_sf"/>
</dbReference>
<dbReference type="OrthoDB" id="47007at2759"/>